<dbReference type="Proteomes" id="UP001500902">
    <property type="component" value="Unassembled WGS sequence"/>
</dbReference>
<evidence type="ECO:0000256" key="1">
    <source>
        <dbReference type="SAM" id="MobiDB-lite"/>
    </source>
</evidence>
<feature type="region of interest" description="Disordered" evidence="1">
    <location>
        <begin position="42"/>
        <end position="61"/>
    </location>
</feature>
<organism evidence="2 3">
    <name type="scientific">Nonomuraea antimicrobica</name>
    <dbReference type="NCBI Taxonomy" id="561173"/>
    <lineage>
        <taxon>Bacteria</taxon>
        <taxon>Bacillati</taxon>
        <taxon>Actinomycetota</taxon>
        <taxon>Actinomycetes</taxon>
        <taxon>Streptosporangiales</taxon>
        <taxon>Streptosporangiaceae</taxon>
        <taxon>Nonomuraea</taxon>
    </lineage>
</organism>
<evidence type="ECO:0000313" key="2">
    <source>
        <dbReference type="EMBL" id="GAA3711313.1"/>
    </source>
</evidence>
<dbReference type="RefSeq" id="WP_344893871.1">
    <property type="nucleotide sequence ID" value="NZ_BAAAZP010000212.1"/>
</dbReference>
<accession>A0ABP7DXB7</accession>
<reference evidence="3" key="1">
    <citation type="journal article" date="2019" name="Int. J. Syst. Evol. Microbiol.">
        <title>The Global Catalogue of Microorganisms (GCM) 10K type strain sequencing project: providing services to taxonomists for standard genome sequencing and annotation.</title>
        <authorList>
            <consortium name="The Broad Institute Genomics Platform"/>
            <consortium name="The Broad Institute Genome Sequencing Center for Infectious Disease"/>
            <person name="Wu L."/>
            <person name="Ma J."/>
        </authorList>
    </citation>
    <scope>NUCLEOTIDE SEQUENCE [LARGE SCALE GENOMIC DNA]</scope>
    <source>
        <strain evidence="3">JCM 16904</strain>
    </source>
</reference>
<keyword evidence="3" id="KW-1185">Reference proteome</keyword>
<dbReference type="EMBL" id="BAAAZP010000212">
    <property type="protein sequence ID" value="GAA3711313.1"/>
    <property type="molecule type" value="Genomic_DNA"/>
</dbReference>
<name>A0ABP7DXB7_9ACTN</name>
<protein>
    <submittedName>
        <fullName evidence="2">Uncharacterized protein</fullName>
    </submittedName>
</protein>
<evidence type="ECO:0000313" key="3">
    <source>
        <dbReference type="Proteomes" id="UP001500902"/>
    </source>
</evidence>
<comment type="caution">
    <text evidence="2">The sequence shown here is derived from an EMBL/GenBank/DDBJ whole genome shotgun (WGS) entry which is preliminary data.</text>
</comment>
<proteinExistence type="predicted"/>
<gene>
    <name evidence="2" type="ORF">GCM10022224_091050</name>
</gene>
<sequence length="61" mass="6665">MVTTSLYGTQVVVRGVDDGLLRLKNAPGRRTTIKRGRVVGGSESRVWTRGGPFPRGDRRAP</sequence>